<proteinExistence type="predicted"/>
<organism evidence="1 2">
    <name type="scientific">Cinchona calisaya</name>
    <dbReference type="NCBI Taxonomy" id="153742"/>
    <lineage>
        <taxon>Eukaryota</taxon>
        <taxon>Viridiplantae</taxon>
        <taxon>Streptophyta</taxon>
        <taxon>Embryophyta</taxon>
        <taxon>Tracheophyta</taxon>
        <taxon>Spermatophyta</taxon>
        <taxon>Magnoliopsida</taxon>
        <taxon>eudicotyledons</taxon>
        <taxon>Gunneridae</taxon>
        <taxon>Pentapetalae</taxon>
        <taxon>asterids</taxon>
        <taxon>lamiids</taxon>
        <taxon>Gentianales</taxon>
        <taxon>Rubiaceae</taxon>
        <taxon>Cinchonoideae</taxon>
        <taxon>Cinchoneae</taxon>
        <taxon>Cinchona</taxon>
    </lineage>
</organism>
<comment type="caution">
    <text evidence="1">The sequence shown here is derived from an EMBL/GenBank/DDBJ whole genome shotgun (WGS) entry which is preliminary data.</text>
</comment>
<evidence type="ECO:0000313" key="1">
    <source>
        <dbReference type="EMBL" id="KAL3517757.1"/>
    </source>
</evidence>
<name>A0ABD2ZI03_9GENT</name>
<accession>A0ABD2ZI03</accession>
<gene>
    <name evidence="1" type="ORF">ACH5RR_020346</name>
</gene>
<reference evidence="1 2" key="1">
    <citation type="submission" date="2024-11" db="EMBL/GenBank/DDBJ databases">
        <title>A near-complete genome assembly of Cinchona calisaya.</title>
        <authorList>
            <person name="Lian D.C."/>
            <person name="Zhao X.W."/>
            <person name="Wei L."/>
        </authorList>
    </citation>
    <scope>NUCLEOTIDE SEQUENCE [LARGE SCALE GENOMIC DNA]</scope>
    <source>
        <tissue evidence="1">Nenye</tissue>
    </source>
</reference>
<protein>
    <submittedName>
        <fullName evidence="1">Uncharacterized protein</fullName>
    </submittedName>
</protein>
<dbReference type="Proteomes" id="UP001630127">
    <property type="component" value="Unassembled WGS sequence"/>
</dbReference>
<dbReference type="AlphaFoldDB" id="A0ABD2ZI03"/>
<keyword evidence="2" id="KW-1185">Reference proteome</keyword>
<dbReference type="EMBL" id="JBJUIK010000009">
    <property type="protein sequence ID" value="KAL3517757.1"/>
    <property type="molecule type" value="Genomic_DNA"/>
</dbReference>
<sequence>MGFRELRKRLIIELDNLLPPPITLPERRLKHLVEMAVLSDPEKGIYKWDSEDNKLKAVKGDECLKFQILPSHMMENIISAYSWTKKYTY</sequence>
<evidence type="ECO:0000313" key="2">
    <source>
        <dbReference type="Proteomes" id="UP001630127"/>
    </source>
</evidence>